<organism evidence="3 4">
    <name type="scientific">Nitrosococcus wardiae</name>
    <dbReference type="NCBI Taxonomy" id="1814290"/>
    <lineage>
        <taxon>Bacteria</taxon>
        <taxon>Pseudomonadati</taxon>
        <taxon>Pseudomonadota</taxon>
        <taxon>Gammaproteobacteria</taxon>
        <taxon>Chromatiales</taxon>
        <taxon>Chromatiaceae</taxon>
        <taxon>Nitrosococcus</taxon>
    </lineage>
</organism>
<evidence type="ECO:0000259" key="1">
    <source>
        <dbReference type="Pfam" id="PF00534"/>
    </source>
</evidence>
<reference evidence="3 4" key="1">
    <citation type="submission" date="2019-03" db="EMBL/GenBank/DDBJ databases">
        <title>The genome sequence of Nitrosococcus wardiae strain D1FHST reveals the archetypal metabolic capacity of ammonia-oxidizing Gammaproteobacteria.</title>
        <authorList>
            <person name="Wang L."/>
            <person name="Lim C.K."/>
            <person name="Hanson T.E."/>
            <person name="Dang H."/>
            <person name="Klotz M.G."/>
        </authorList>
    </citation>
    <scope>NUCLEOTIDE SEQUENCE [LARGE SCALE GENOMIC DNA]</scope>
    <source>
        <strain evidence="3 4">D1FHS</strain>
    </source>
</reference>
<dbReference type="Gene3D" id="3.40.50.2000">
    <property type="entry name" value="Glycogen Phosphorylase B"/>
    <property type="match status" value="2"/>
</dbReference>
<dbReference type="InterPro" id="IPR001296">
    <property type="entry name" value="Glyco_trans_1"/>
</dbReference>
<keyword evidence="3" id="KW-0808">Transferase</keyword>
<dbReference type="SUPFAM" id="SSF53756">
    <property type="entry name" value="UDP-Glycosyltransferase/glycogen phosphorylase"/>
    <property type="match status" value="1"/>
</dbReference>
<evidence type="ECO:0000313" key="4">
    <source>
        <dbReference type="Proteomes" id="UP000294325"/>
    </source>
</evidence>
<dbReference type="AlphaFoldDB" id="A0A4P7C6C5"/>
<dbReference type="Proteomes" id="UP000294325">
    <property type="component" value="Chromosome"/>
</dbReference>
<evidence type="ECO:0000313" key="3">
    <source>
        <dbReference type="EMBL" id="QBQ56626.1"/>
    </source>
</evidence>
<dbReference type="Pfam" id="PF13579">
    <property type="entry name" value="Glyco_trans_4_4"/>
    <property type="match status" value="1"/>
</dbReference>
<evidence type="ECO:0000259" key="2">
    <source>
        <dbReference type="Pfam" id="PF13579"/>
    </source>
</evidence>
<accession>A0A4P7C6C5</accession>
<dbReference type="InterPro" id="IPR028098">
    <property type="entry name" value="Glyco_trans_4-like_N"/>
</dbReference>
<protein>
    <submittedName>
        <fullName evidence="3">Glycosyltransferase WbuB</fullName>
    </submittedName>
</protein>
<dbReference type="EMBL" id="CP038033">
    <property type="protein sequence ID" value="QBQ56626.1"/>
    <property type="molecule type" value="Genomic_DNA"/>
</dbReference>
<dbReference type="Pfam" id="PF00534">
    <property type="entry name" value="Glycos_transf_1"/>
    <property type="match status" value="1"/>
</dbReference>
<dbReference type="CDD" id="cd03794">
    <property type="entry name" value="GT4_WbuB-like"/>
    <property type="match status" value="1"/>
</dbReference>
<sequence length="427" mass="47329">MSFSHNRRIIFCNRYFYPDHSATSQMLSDLAFALADGKLDVHVVTSRQRYDDPSAELLAREKVAGVEVHRVPTTRFGRGRLVGRAVDYFSFYGAAIFALWRLLRPGDVLVAKTDPPLISVPAAWVAKWRGGHLVNWLQDLFPEVAIALGVRGFHGVLGRGLVRVRNGSLRQAAANVAIGERMREKLQGLGVPGEDIQVIHNWADGERIRPVAPDRNPLRAEWGLQDRFIVGYSGNLGRAHEFETLLEAARRLNGREDIVFLFIGDGPRRTEVEAAVQAQGLANVQFRPYQPREWLAESLSLPDLHLISLRPELEGFIVPSKFYGVAAAGRPTLFVGDTEGEIAQLLEEGDCGYAIPTGDGAGLASHIEALAADRKRCDEMGVNSRRFFEQRFDHPIAMRQWCEILGVAQGIEAEESGEEVASSSPSR</sequence>
<keyword evidence="4" id="KW-1185">Reference proteome</keyword>
<proteinExistence type="predicted"/>
<dbReference type="GO" id="GO:0016757">
    <property type="term" value="F:glycosyltransferase activity"/>
    <property type="evidence" value="ECO:0007669"/>
    <property type="project" value="UniProtKB-ARBA"/>
</dbReference>
<feature type="domain" description="Glycosyl transferase family 1" evidence="1">
    <location>
        <begin position="216"/>
        <end position="386"/>
    </location>
</feature>
<feature type="domain" description="Glycosyltransferase subfamily 4-like N-terminal" evidence="2">
    <location>
        <begin position="26"/>
        <end position="202"/>
    </location>
</feature>
<name>A0A4P7C6C5_9GAMM</name>
<dbReference type="PANTHER" id="PTHR12526:SF630">
    <property type="entry name" value="GLYCOSYLTRANSFERASE"/>
    <property type="match status" value="1"/>
</dbReference>
<dbReference type="PANTHER" id="PTHR12526">
    <property type="entry name" value="GLYCOSYLTRANSFERASE"/>
    <property type="match status" value="1"/>
</dbReference>
<dbReference type="OrthoDB" id="9764577at2"/>
<dbReference type="KEGG" id="nwr:E3U44_16655"/>
<gene>
    <name evidence="3" type="ORF">E3U44_16655</name>
</gene>